<keyword evidence="2" id="KW-1185">Reference proteome</keyword>
<evidence type="ECO:0000313" key="1">
    <source>
        <dbReference type="EMBL" id="NCI50339.1"/>
    </source>
</evidence>
<dbReference type="EMBL" id="JAACJS010000012">
    <property type="protein sequence ID" value="NCI50339.1"/>
    <property type="molecule type" value="Genomic_DNA"/>
</dbReference>
<gene>
    <name evidence="1" type="ORF">GWC95_10430</name>
</gene>
<proteinExistence type="predicted"/>
<dbReference type="Proteomes" id="UP000753802">
    <property type="component" value="Unassembled WGS sequence"/>
</dbReference>
<dbReference type="RefSeq" id="WP_161818641.1">
    <property type="nucleotide sequence ID" value="NZ_JAACJS010000012.1"/>
</dbReference>
<comment type="caution">
    <text evidence="1">The sequence shown here is derived from an EMBL/GenBank/DDBJ whole genome shotgun (WGS) entry which is preliminary data.</text>
</comment>
<evidence type="ECO:0000313" key="2">
    <source>
        <dbReference type="Proteomes" id="UP000753802"/>
    </source>
</evidence>
<reference evidence="1 2" key="1">
    <citation type="submission" date="2020-01" db="EMBL/GenBank/DDBJ databases">
        <title>Genome analysis.</title>
        <authorList>
            <person name="Wu S."/>
            <person name="Wang G."/>
        </authorList>
    </citation>
    <scope>NUCLEOTIDE SEQUENCE [LARGE SCALE GENOMIC DNA]</scope>
    <source>
        <strain evidence="1 2">SYL130</strain>
    </source>
</reference>
<organism evidence="1 2">
    <name type="scientific">Sediminibacterium roseum</name>
    <dbReference type="NCBI Taxonomy" id="1978412"/>
    <lineage>
        <taxon>Bacteria</taxon>
        <taxon>Pseudomonadati</taxon>
        <taxon>Bacteroidota</taxon>
        <taxon>Chitinophagia</taxon>
        <taxon>Chitinophagales</taxon>
        <taxon>Chitinophagaceae</taxon>
        <taxon>Sediminibacterium</taxon>
    </lineage>
</organism>
<name>A0ABW9ZT88_9BACT</name>
<protein>
    <submittedName>
        <fullName evidence="1">Acetylxylan esterase</fullName>
    </submittedName>
</protein>
<accession>A0ABW9ZT88</accession>
<sequence>MRKIIFTGHRQHRSWLPIVLLLVLWGSQLPGQRAAAQTQVPPPGQRMAPSLPVIPAKGDTTHILTRYFTQATAVRKAPDADGFIQRWLVLEPVRKDIARNNIFTDNYLRTNFSNDNFSADYNSVPKNGETVRVGGQELKWHALDSKTFNFNLYHFTYALNKPRYGLLVWLVTVVNCDEEIRDVRLTAGCNSGSMWWLNGSEALMLSGDRDLIADNGTSPRVTLKKGKNIIRGAVINGPGMANFCVRFIDEKGMPVKNFRIGTNKNIYLP</sequence>